<organism evidence="1 2">
    <name type="scientific">Cladobotryum mycophilum</name>
    <dbReference type="NCBI Taxonomy" id="491253"/>
    <lineage>
        <taxon>Eukaryota</taxon>
        <taxon>Fungi</taxon>
        <taxon>Dikarya</taxon>
        <taxon>Ascomycota</taxon>
        <taxon>Pezizomycotina</taxon>
        <taxon>Sordariomycetes</taxon>
        <taxon>Hypocreomycetidae</taxon>
        <taxon>Hypocreales</taxon>
        <taxon>Hypocreaceae</taxon>
        <taxon>Cladobotryum</taxon>
    </lineage>
</organism>
<dbReference type="PROSITE" id="PS51257">
    <property type="entry name" value="PROKAR_LIPOPROTEIN"/>
    <property type="match status" value="1"/>
</dbReference>
<sequence>MVTGARSLPAEIRLAITQELDPLSASSAVLACPQLWLLSDKKKHEIRSARIWGSIFKPRSGWENALSHTKKNGCTADIVLEIFGDGVREIWHGRKASKDDDPLRVVLMPLPLGFDRYFRPHDLIQGGILISKFNIAVYLARPPMNTLPLLGSHEVEIQLQLRDLWKLGVNHIFSLASNKNALSQVKLDVGTLTRQQRTHDGYKDVSALLYQICLPHSRKKLMLVGMPPSTVGELLHDIWECHYTHGKRHSKELFQAFVQPTGSVVYM</sequence>
<proteinExistence type="predicted"/>
<name>A0ABR0S7C0_9HYPO</name>
<accession>A0ABR0S7C0</accession>
<dbReference type="EMBL" id="JAVFKD010000016">
    <property type="protein sequence ID" value="KAK5988059.1"/>
    <property type="molecule type" value="Genomic_DNA"/>
</dbReference>
<keyword evidence="2" id="KW-1185">Reference proteome</keyword>
<evidence type="ECO:0000313" key="2">
    <source>
        <dbReference type="Proteomes" id="UP001338125"/>
    </source>
</evidence>
<evidence type="ECO:0008006" key="3">
    <source>
        <dbReference type="Google" id="ProtNLM"/>
    </source>
</evidence>
<evidence type="ECO:0000313" key="1">
    <source>
        <dbReference type="EMBL" id="KAK5988059.1"/>
    </source>
</evidence>
<gene>
    <name evidence="1" type="ORF">PT974_12196</name>
</gene>
<reference evidence="1 2" key="1">
    <citation type="submission" date="2024-01" db="EMBL/GenBank/DDBJ databases">
        <title>Complete genome of Cladobotryum mycophilum ATHUM6906.</title>
        <authorList>
            <person name="Christinaki A.C."/>
            <person name="Myridakis A.I."/>
            <person name="Kouvelis V.N."/>
        </authorList>
    </citation>
    <scope>NUCLEOTIDE SEQUENCE [LARGE SCALE GENOMIC DNA]</scope>
    <source>
        <strain evidence="1 2">ATHUM6906</strain>
    </source>
</reference>
<dbReference type="Proteomes" id="UP001338125">
    <property type="component" value="Unassembled WGS sequence"/>
</dbReference>
<protein>
    <recommendedName>
        <fullName evidence="3">F-box domain-containing protein</fullName>
    </recommendedName>
</protein>
<comment type="caution">
    <text evidence="1">The sequence shown here is derived from an EMBL/GenBank/DDBJ whole genome shotgun (WGS) entry which is preliminary data.</text>
</comment>